<dbReference type="InterPro" id="IPR035976">
    <property type="entry name" value="Sushi/SCR/CCP_sf"/>
</dbReference>
<evidence type="ECO:0000313" key="6">
    <source>
        <dbReference type="Proteomes" id="UP000007646"/>
    </source>
</evidence>
<dbReference type="FunCoup" id="G3T958">
    <property type="interactions" value="160"/>
</dbReference>
<evidence type="ECO:0000313" key="5">
    <source>
        <dbReference type="Ensembl" id="ENSLAFP00000010285.3"/>
    </source>
</evidence>
<keyword evidence="3" id="KW-1133">Transmembrane helix</keyword>
<feature type="disulfide bond" evidence="2">
    <location>
        <begin position="10"/>
        <end position="53"/>
    </location>
</feature>
<sequence>IPVFSSLGTCSQVKPPPQGTFRVLRGNGTSVGTVLLFQCPSGHQMGGPGLVTCAWKGSVAEWSSGTPVCKSMPLYETFGFRVAVIASIVSCAIILLMSMAFLTCCLMKCVKRTEQQRSDRTAQLWYQLRGKDLETVQAAYLSLKGLNNNNNSHPSSHPRLGEAAVQAHDNHCFTTDHAKGTRELASMGPSVNKDPWTPAPDALNPSVSSSLPHTQVMVHIESLVQTLPASGPTLEMPG</sequence>
<dbReference type="InterPro" id="IPR000436">
    <property type="entry name" value="Sushi_SCR_CCP_dom"/>
</dbReference>
<dbReference type="AlphaFoldDB" id="G3T958"/>
<reference evidence="5" key="2">
    <citation type="submission" date="2025-08" db="UniProtKB">
        <authorList>
            <consortium name="Ensembl"/>
        </authorList>
    </citation>
    <scope>IDENTIFICATION</scope>
    <source>
        <strain evidence="5">Isolate ISIS603380</strain>
    </source>
</reference>
<dbReference type="Pfam" id="PF00084">
    <property type="entry name" value="Sushi"/>
    <property type="match status" value="1"/>
</dbReference>
<evidence type="ECO:0000256" key="1">
    <source>
        <dbReference type="ARBA" id="ARBA00023157"/>
    </source>
</evidence>
<accession>G3T958</accession>
<evidence type="ECO:0000256" key="2">
    <source>
        <dbReference type="PROSITE-ProRule" id="PRU00302"/>
    </source>
</evidence>
<dbReference type="OMA" id="QMWYQLR"/>
<keyword evidence="2" id="KW-0768">Sushi</keyword>
<dbReference type="SMART" id="SM00032">
    <property type="entry name" value="CCP"/>
    <property type="match status" value="1"/>
</dbReference>
<organism evidence="5 6">
    <name type="scientific">Loxodonta africana</name>
    <name type="common">African elephant</name>
    <dbReference type="NCBI Taxonomy" id="9785"/>
    <lineage>
        <taxon>Eukaryota</taxon>
        <taxon>Metazoa</taxon>
        <taxon>Chordata</taxon>
        <taxon>Craniata</taxon>
        <taxon>Vertebrata</taxon>
        <taxon>Euteleostomi</taxon>
        <taxon>Mammalia</taxon>
        <taxon>Eutheria</taxon>
        <taxon>Afrotheria</taxon>
        <taxon>Proboscidea</taxon>
        <taxon>Elephantidae</taxon>
        <taxon>Loxodonta</taxon>
    </lineage>
</organism>
<reference evidence="5 6" key="1">
    <citation type="submission" date="2009-06" db="EMBL/GenBank/DDBJ databases">
        <title>The Genome Sequence of Loxodonta africana (African elephant).</title>
        <authorList>
            <person name="Di Palma F."/>
            <person name="Heiman D."/>
            <person name="Young S."/>
            <person name="Johnson J."/>
            <person name="Lander E.S."/>
            <person name="Lindblad-Toh K."/>
        </authorList>
    </citation>
    <scope>NUCLEOTIDE SEQUENCE [LARGE SCALE GENOMIC DNA]</scope>
    <source>
        <strain evidence="5 6">Isolate ISIS603380</strain>
    </source>
</reference>
<dbReference type="Gene3D" id="2.10.70.10">
    <property type="entry name" value="Complement Module, domain 1"/>
    <property type="match status" value="1"/>
</dbReference>
<feature type="transmembrane region" description="Helical" evidence="3">
    <location>
        <begin position="82"/>
        <end position="107"/>
    </location>
</feature>
<dbReference type="PROSITE" id="PS50923">
    <property type="entry name" value="SUSHI"/>
    <property type="match status" value="1"/>
</dbReference>
<dbReference type="CDD" id="cd00033">
    <property type="entry name" value="CCP"/>
    <property type="match status" value="1"/>
</dbReference>
<dbReference type="SUPFAM" id="SSF57535">
    <property type="entry name" value="Complement control module/SCR domain"/>
    <property type="match status" value="1"/>
</dbReference>
<gene>
    <name evidence="5" type="primary">SUSD3</name>
</gene>
<dbReference type="PANTHER" id="PTHR46879:SF1">
    <property type="entry name" value="SUSHI DOMAIN-CONTAINING PROTEIN 3"/>
    <property type="match status" value="1"/>
</dbReference>
<dbReference type="STRING" id="9785.ENSLAFP00000010285"/>
<feature type="domain" description="Sushi" evidence="4">
    <location>
        <begin position="8"/>
        <end position="71"/>
    </location>
</feature>
<dbReference type="HOGENOM" id="CLU_088608_0_0_1"/>
<dbReference type="GeneTree" id="ENSGT00390000006976"/>
<name>G3T958_LOXAF</name>
<proteinExistence type="predicted"/>
<evidence type="ECO:0000256" key="3">
    <source>
        <dbReference type="SAM" id="Phobius"/>
    </source>
</evidence>
<keyword evidence="3" id="KW-0472">Membrane</keyword>
<keyword evidence="1 2" id="KW-1015">Disulfide bond</keyword>
<dbReference type="PANTHER" id="PTHR46879">
    <property type="entry name" value="SUSHI DOMAIN-CONTAINING PROTEIN 3"/>
    <property type="match status" value="1"/>
</dbReference>
<dbReference type="eggNOG" id="ENOG502RY7E">
    <property type="taxonomic scope" value="Eukaryota"/>
</dbReference>
<reference evidence="5" key="3">
    <citation type="submission" date="2025-09" db="UniProtKB">
        <authorList>
            <consortium name="Ensembl"/>
        </authorList>
    </citation>
    <scope>IDENTIFICATION</scope>
    <source>
        <strain evidence="5">Isolate ISIS603380</strain>
    </source>
</reference>
<dbReference type="GO" id="GO:0005886">
    <property type="term" value="C:plasma membrane"/>
    <property type="evidence" value="ECO:0007669"/>
    <property type="project" value="Ensembl"/>
</dbReference>
<evidence type="ECO:0000259" key="4">
    <source>
        <dbReference type="PROSITE" id="PS50923"/>
    </source>
</evidence>
<comment type="caution">
    <text evidence="2">Lacks conserved residue(s) required for the propagation of feature annotation.</text>
</comment>
<dbReference type="InterPro" id="IPR053067">
    <property type="entry name" value="SUSD3"/>
</dbReference>
<dbReference type="Ensembl" id="ENSLAFT00000012302.3">
    <property type="protein sequence ID" value="ENSLAFP00000010285.3"/>
    <property type="gene ID" value="ENSLAFG00000012304.3"/>
</dbReference>
<keyword evidence="3" id="KW-0812">Transmembrane</keyword>
<dbReference type="InParanoid" id="G3T958"/>
<dbReference type="Proteomes" id="UP000007646">
    <property type="component" value="Unassembled WGS sequence"/>
</dbReference>
<keyword evidence="6" id="KW-1185">Reference proteome</keyword>
<protein>
    <submittedName>
        <fullName evidence="5">Sushi domain containing 3</fullName>
    </submittedName>
</protein>